<evidence type="ECO:0008006" key="4">
    <source>
        <dbReference type="Google" id="ProtNLM"/>
    </source>
</evidence>
<dbReference type="EMBL" id="JADQDP010000003">
    <property type="protein sequence ID" value="MBF9142613.1"/>
    <property type="molecule type" value="Genomic_DNA"/>
</dbReference>
<comment type="caution">
    <text evidence="2">The sequence shown here is derived from an EMBL/GenBank/DDBJ whole genome shotgun (WGS) entry which is preliminary data.</text>
</comment>
<feature type="region of interest" description="Disordered" evidence="1">
    <location>
        <begin position="112"/>
        <end position="143"/>
    </location>
</feature>
<name>A0A931BHT5_9BACT</name>
<organism evidence="2 3">
    <name type="scientific">Hymenobacter properus</name>
    <dbReference type="NCBI Taxonomy" id="2791026"/>
    <lineage>
        <taxon>Bacteria</taxon>
        <taxon>Pseudomonadati</taxon>
        <taxon>Bacteroidota</taxon>
        <taxon>Cytophagia</taxon>
        <taxon>Cytophagales</taxon>
        <taxon>Hymenobacteraceae</taxon>
        <taxon>Hymenobacter</taxon>
    </lineage>
</organism>
<dbReference type="PROSITE" id="PS51257">
    <property type="entry name" value="PROKAR_LIPOPROTEIN"/>
    <property type="match status" value="1"/>
</dbReference>
<dbReference type="AlphaFoldDB" id="A0A931BHT5"/>
<dbReference type="RefSeq" id="WP_196286965.1">
    <property type="nucleotide sequence ID" value="NZ_JADQDP010000003.1"/>
</dbReference>
<gene>
    <name evidence="2" type="ORF">I2I01_13275</name>
</gene>
<sequence>MKPTLLFPLAAALLAAGCKKDDPKAMLPPATQEGKNVGGCLIEGEVWQTSPGQGLFASATGTRALVSKRAGQSTYTIKIGLSSDSPSSRLIEFACFGASGVGAYSFTQKLPSYTSPTPEPDNAQYHNRKGNGPTGDFSTGPAAPGQMTITRFDLQKHIVAGTFSFVAQDSVSGRKVNLTDGRFDVEFVYLELP</sequence>
<reference evidence="2 3" key="1">
    <citation type="submission" date="2020-11" db="EMBL/GenBank/DDBJ databases">
        <authorList>
            <person name="Kim M.K."/>
        </authorList>
    </citation>
    <scope>NUCLEOTIDE SEQUENCE [LARGE SCALE GENOMIC DNA]</scope>
    <source>
        <strain evidence="2 3">BT439</strain>
    </source>
</reference>
<evidence type="ECO:0000313" key="3">
    <source>
        <dbReference type="Proteomes" id="UP000645610"/>
    </source>
</evidence>
<protein>
    <recommendedName>
        <fullName evidence="4">Lipoprotein</fullName>
    </recommendedName>
</protein>
<keyword evidence="3" id="KW-1185">Reference proteome</keyword>
<accession>A0A931BHT5</accession>
<proteinExistence type="predicted"/>
<evidence type="ECO:0000313" key="2">
    <source>
        <dbReference type="EMBL" id="MBF9142613.1"/>
    </source>
</evidence>
<dbReference type="Proteomes" id="UP000645610">
    <property type="component" value="Unassembled WGS sequence"/>
</dbReference>
<evidence type="ECO:0000256" key="1">
    <source>
        <dbReference type="SAM" id="MobiDB-lite"/>
    </source>
</evidence>